<dbReference type="PROSITE" id="PS50005">
    <property type="entry name" value="TPR"/>
    <property type="match status" value="1"/>
</dbReference>
<keyword evidence="4" id="KW-1133">Transmembrane helix</keyword>
<evidence type="ECO:0000256" key="3">
    <source>
        <dbReference type="PROSITE-ProRule" id="PRU00339"/>
    </source>
</evidence>
<evidence type="ECO:0000256" key="1">
    <source>
        <dbReference type="ARBA" id="ARBA00022737"/>
    </source>
</evidence>
<reference evidence="5 6" key="1">
    <citation type="submission" date="2023-09" db="EMBL/GenBank/DDBJ databases">
        <title>Complete Genome and Methylome dissection of Bacillus brevis NEB573 original source of BbsI restriction endonuclease.</title>
        <authorList>
            <person name="Fomenkov A."/>
            <person name="Roberts R.D."/>
        </authorList>
    </citation>
    <scope>NUCLEOTIDE SEQUENCE [LARGE SCALE GENOMIC DNA]</scope>
    <source>
        <strain evidence="5 6">NEB573</strain>
    </source>
</reference>
<accession>A0ABY9T162</accession>
<evidence type="ECO:0000256" key="4">
    <source>
        <dbReference type="SAM" id="Phobius"/>
    </source>
</evidence>
<organism evidence="5 6">
    <name type="scientific">Brevibacillus brevis</name>
    <name type="common">Bacillus brevis</name>
    <dbReference type="NCBI Taxonomy" id="1393"/>
    <lineage>
        <taxon>Bacteria</taxon>
        <taxon>Bacillati</taxon>
        <taxon>Bacillota</taxon>
        <taxon>Bacilli</taxon>
        <taxon>Bacillales</taxon>
        <taxon>Paenibacillaceae</taxon>
        <taxon>Brevibacillus</taxon>
    </lineage>
</organism>
<keyword evidence="4" id="KW-0812">Transmembrane</keyword>
<evidence type="ECO:0000313" key="5">
    <source>
        <dbReference type="EMBL" id="WNC12148.1"/>
    </source>
</evidence>
<evidence type="ECO:0000313" key="6">
    <source>
        <dbReference type="Proteomes" id="UP001256827"/>
    </source>
</evidence>
<sequence>MGKFVLFSLLWWLTGNPLAALLIILVLLYLLDLRFIRLLPDFTKPIRRWRRLSALQSQLRLNPHDTPAKLEAARLHMEKRQYKEALSYLDGISSVMRDSPEYLCDKGIYLLQVGRMEEGVDLIEQALQINPRVRYGEPYLRMGEEYARQQEREKALACLEELAQINMSSCEVYFKQGVLYDELQQKAKAKQSFLEAIDVYRGLPKYKRRTERRWALLAWFRKTIG</sequence>
<evidence type="ECO:0000256" key="2">
    <source>
        <dbReference type="ARBA" id="ARBA00022803"/>
    </source>
</evidence>
<dbReference type="Pfam" id="PF13181">
    <property type="entry name" value="TPR_8"/>
    <property type="match status" value="1"/>
</dbReference>
<evidence type="ECO:0008006" key="7">
    <source>
        <dbReference type="Google" id="ProtNLM"/>
    </source>
</evidence>
<gene>
    <name evidence="5" type="ORF">RGB73_15500</name>
</gene>
<dbReference type="Proteomes" id="UP001256827">
    <property type="component" value="Chromosome"/>
</dbReference>
<dbReference type="Gene3D" id="1.25.40.10">
    <property type="entry name" value="Tetratricopeptide repeat domain"/>
    <property type="match status" value="1"/>
</dbReference>
<dbReference type="InterPro" id="IPR050498">
    <property type="entry name" value="Ycf3"/>
</dbReference>
<dbReference type="PANTHER" id="PTHR44858">
    <property type="entry name" value="TETRATRICOPEPTIDE REPEAT PROTEIN 6"/>
    <property type="match status" value="1"/>
</dbReference>
<keyword evidence="4" id="KW-0472">Membrane</keyword>
<feature type="repeat" description="TPR" evidence="3">
    <location>
        <begin position="100"/>
        <end position="133"/>
    </location>
</feature>
<dbReference type="InterPro" id="IPR011990">
    <property type="entry name" value="TPR-like_helical_dom_sf"/>
</dbReference>
<dbReference type="InterPro" id="IPR019734">
    <property type="entry name" value="TPR_rpt"/>
</dbReference>
<proteinExistence type="predicted"/>
<dbReference type="RefSeq" id="WP_310763417.1">
    <property type="nucleotide sequence ID" value="NZ_CP134050.1"/>
</dbReference>
<protein>
    <recommendedName>
        <fullName evidence="7">Tetratricopeptide repeat protein</fullName>
    </recommendedName>
</protein>
<dbReference type="Pfam" id="PF14559">
    <property type="entry name" value="TPR_19"/>
    <property type="match status" value="1"/>
</dbReference>
<keyword evidence="1" id="KW-0677">Repeat</keyword>
<keyword evidence="6" id="KW-1185">Reference proteome</keyword>
<dbReference type="SUPFAM" id="SSF48452">
    <property type="entry name" value="TPR-like"/>
    <property type="match status" value="1"/>
</dbReference>
<feature type="transmembrane region" description="Helical" evidence="4">
    <location>
        <begin position="6"/>
        <end position="31"/>
    </location>
</feature>
<dbReference type="EMBL" id="CP134050">
    <property type="protein sequence ID" value="WNC12148.1"/>
    <property type="molecule type" value="Genomic_DNA"/>
</dbReference>
<dbReference type="PANTHER" id="PTHR44858:SF1">
    <property type="entry name" value="UDP-N-ACETYLGLUCOSAMINE--PEPTIDE N-ACETYLGLUCOSAMINYLTRANSFERASE SPINDLY-RELATED"/>
    <property type="match status" value="1"/>
</dbReference>
<name>A0ABY9T162_BREBE</name>
<dbReference type="SMART" id="SM00028">
    <property type="entry name" value="TPR"/>
    <property type="match status" value="3"/>
</dbReference>
<keyword evidence="2 3" id="KW-0802">TPR repeat</keyword>